<evidence type="ECO:0000256" key="1">
    <source>
        <dbReference type="ARBA" id="ARBA00000085"/>
    </source>
</evidence>
<dbReference type="SMART" id="SM00304">
    <property type="entry name" value="HAMP"/>
    <property type="match status" value="1"/>
</dbReference>
<evidence type="ECO:0000259" key="12">
    <source>
        <dbReference type="PROSITE" id="PS50113"/>
    </source>
</evidence>
<keyword evidence="15" id="KW-1185">Reference proteome</keyword>
<dbReference type="InterPro" id="IPR004010">
    <property type="entry name" value="Double_Cache_2"/>
</dbReference>
<evidence type="ECO:0000256" key="4">
    <source>
        <dbReference type="ARBA" id="ARBA00022553"/>
    </source>
</evidence>
<dbReference type="GO" id="GO:0006355">
    <property type="term" value="P:regulation of DNA-templated transcription"/>
    <property type="evidence" value="ECO:0007669"/>
    <property type="project" value="InterPro"/>
</dbReference>
<dbReference type="Proteomes" id="UP000192418">
    <property type="component" value="Unassembled WGS sequence"/>
</dbReference>
<dbReference type="Gene3D" id="6.10.340.10">
    <property type="match status" value="1"/>
</dbReference>
<dbReference type="SMART" id="SM00091">
    <property type="entry name" value="PAS"/>
    <property type="match status" value="1"/>
</dbReference>
<reference evidence="14 15" key="1">
    <citation type="submission" date="2017-04" db="EMBL/GenBank/DDBJ databases">
        <authorList>
            <person name="Afonso C.L."/>
            <person name="Miller P.J."/>
            <person name="Scott M.A."/>
            <person name="Spackman E."/>
            <person name="Goraichik I."/>
            <person name="Dimitrov K.M."/>
            <person name="Suarez D.L."/>
            <person name="Swayne D.E."/>
        </authorList>
    </citation>
    <scope>NUCLEOTIDE SEQUENCE [LARGE SCALE GENOMIC DNA]</scope>
    <source>
        <strain evidence="14 15">DSM 3385</strain>
    </source>
</reference>
<evidence type="ECO:0000313" key="15">
    <source>
        <dbReference type="Proteomes" id="UP000192418"/>
    </source>
</evidence>
<dbReference type="EMBL" id="FWXY01000006">
    <property type="protein sequence ID" value="SMC65518.1"/>
    <property type="molecule type" value="Genomic_DNA"/>
</dbReference>
<dbReference type="PANTHER" id="PTHR24421:SF10">
    <property type="entry name" value="NITRATE_NITRITE SENSOR PROTEIN NARQ"/>
    <property type="match status" value="1"/>
</dbReference>
<sequence length="764" mass="87328">MAGFHSHVCYKKLCVGIHIHHGKGGIITDQWFQRLKKIFISLKIRYKFLISFSTIFFLFMLLCCLVVYFFLKKNIEENIESELNNTTQMIHSMVKTSATVSIKNYLRAVAEKNKEIIANIYRQTLENTLSTSQAKKKAAKILLSQTIGTSGYIYCVDSTGTVLTHPRTALLGANVAHHAFVTRQMTSPRGYLEYDWKNPGETNSRPKALYMVYFEPWDWIISVTAYRTEFNKLINVDDFQKSILSLKFGETGYSFVIDNLGNAIIHPKLQDINILNTKELSNECFEYMKEKKKGKLIYYWKNLDESVARQKLVIFNYIPEYQWFVASSCYLKEFYRPLETLRNCIFGIFFAFLMLMLPIIFKICASITTPLYELMERFESVRGGDFSVRMVTESTDEIGQLTSYFNRSMEQLETYHDNLQNQIKERRMAQEAQKESQQRYFLLMEAAPDPIITYNKEGDVLYINPVFTKVFGWPLEECIGLRMDHFVPEDNWSETQMMINEIIAGRAINNIETRRYAKDGQTVYVSISGAPTRDRNGDLSGSIIIHRDITKSKQLEKQLLHAGDRERQKIGQDLHDDLCPHLIGVAGLATVVKNDLAQQSHGSAALAEKIVMLMEDAISKTQTMARGLCPVHLVAHGLQNALEQIVNTFKYTPGIKIGFKTSETVICEDNNVATHLYHIAREAVNNAVKHSGGNCIEISLFKKNGFVHLWIEDNGKWIKTTGPTKGIGLQIMAYRAKIIDGGFEIKTTPGGSKIKVCIKYKYSV</sequence>
<dbReference type="Pfam" id="PF00672">
    <property type="entry name" value="HAMP"/>
    <property type="match status" value="1"/>
</dbReference>
<dbReference type="PANTHER" id="PTHR24421">
    <property type="entry name" value="NITRATE/NITRITE SENSOR PROTEIN NARX-RELATED"/>
    <property type="match status" value="1"/>
</dbReference>
<keyword evidence="10" id="KW-0472">Membrane</keyword>
<evidence type="ECO:0000256" key="7">
    <source>
        <dbReference type="ARBA" id="ARBA00022777"/>
    </source>
</evidence>
<evidence type="ECO:0000313" key="14">
    <source>
        <dbReference type="EMBL" id="SMC65518.1"/>
    </source>
</evidence>
<dbReference type="Pfam" id="PF07730">
    <property type="entry name" value="HisKA_3"/>
    <property type="match status" value="1"/>
</dbReference>
<dbReference type="Gene3D" id="3.30.565.10">
    <property type="entry name" value="Histidine kinase-like ATPase, C-terminal domain"/>
    <property type="match status" value="1"/>
</dbReference>
<comment type="subcellular location">
    <subcellularLocation>
        <location evidence="2">Membrane</location>
    </subcellularLocation>
</comment>
<dbReference type="Pfam" id="PF08269">
    <property type="entry name" value="dCache_2"/>
    <property type="match status" value="1"/>
</dbReference>
<evidence type="ECO:0000256" key="8">
    <source>
        <dbReference type="ARBA" id="ARBA00022840"/>
    </source>
</evidence>
<dbReference type="GO" id="GO:0016020">
    <property type="term" value="C:membrane"/>
    <property type="evidence" value="ECO:0007669"/>
    <property type="project" value="UniProtKB-SubCell"/>
</dbReference>
<dbReference type="STRING" id="1121400.SAMN02746065_106141"/>
<evidence type="ECO:0000259" key="13">
    <source>
        <dbReference type="PROSITE" id="PS50885"/>
    </source>
</evidence>
<keyword evidence="7" id="KW-0418">Kinase</keyword>
<dbReference type="Pfam" id="PF00989">
    <property type="entry name" value="PAS"/>
    <property type="match status" value="1"/>
</dbReference>
<feature type="domain" description="PAC" evidence="12">
    <location>
        <begin position="509"/>
        <end position="561"/>
    </location>
</feature>
<keyword evidence="6" id="KW-0547">Nucleotide-binding</keyword>
<dbReference type="Pfam" id="PF02518">
    <property type="entry name" value="HATPase_c"/>
    <property type="match status" value="1"/>
</dbReference>
<dbReference type="InterPro" id="IPR036890">
    <property type="entry name" value="HATPase_C_sf"/>
</dbReference>
<dbReference type="InterPro" id="IPR003594">
    <property type="entry name" value="HATPase_dom"/>
</dbReference>
<dbReference type="CDD" id="cd12912">
    <property type="entry name" value="PDC2_MCP_like"/>
    <property type="match status" value="1"/>
</dbReference>
<dbReference type="InterPro" id="IPR001610">
    <property type="entry name" value="PAC"/>
</dbReference>
<accession>A0A1W2AZA0</accession>
<name>A0A1W2AZA0_9BACT</name>
<dbReference type="PROSITE" id="PS50112">
    <property type="entry name" value="PAS"/>
    <property type="match status" value="1"/>
</dbReference>
<proteinExistence type="predicted"/>
<keyword evidence="5" id="KW-0808">Transferase</keyword>
<evidence type="ECO:0000259" key="11">
    <source>
        <dbReference type="PROSITE" id="PS50112"/>
    </source>
</evidence>
<dbReference type="InterPro" id="IPR011712">
    <property type="entry name" value="Sig_transdc_His_kin_sub3_dim/P"/>
</dbReference>
<dbReference type="GO" id="GO:0046983">
    <property type="term" value="F:protein dimerization activity"/>
    <property type="evidence" value="ECO:0007669"/>
    <property type="project" value="InterPro"/>
</dbReference>
<dbReference type="InterPro" id="IPR000014">
    <property type="entry name" value="PAS"/>
</dbReference>
<keyword evidence="10" id="KW-0812">Transmembrane</keyword>
<keyword evidence="9" id="KW-0902">Two-component regulatory system</keyword>
<keyword evidence="10" id="KW-1133">Transmembrane helix</keyword>
<dbReference type="PROSITE" id="PS50113">
    <property type="entry name" value="PAC"/>
    <property type="match status" value="1"/>
</dbReference>
<protein>
    <recommendedName>
        <fullName evidence="3">histidine kinase</fullName>
        <ecNumber evidence="3">2.7.13.3</ecNumber>
    </recommendedName>
</protein>
<keyword evidence="4" id="KW-0597">Phosphoprotein</keyword>
<evidence type="ECO:0000256" key="2">
    <source>
        <dbReference type="ARBA" id="ARBA00004370"/>
    </source>
</evidence>
<dbReference type="GO" id="GO:0005524">
    <property type="term" value="F:ATP binding"/>
    <property type="evidence" value="ECO:0007669"/>
    <property type="project" value="UniProtKB-KW"/>
</dbReference>
<dbReference type="InterPro" id="IPR013767">
    <property type="entry name" value="PAS_fold"/>
</dbReference>
<dbReference type="CDD" id="cd00130">
    <property type="entry name" value="PAS"/>
    <property type="match status" value="1"/>
</dbReference>
<feature type="transmembrane region" description="Helical" evidence="10">
    <location>
        <begin position="48"/>
        <end position="71"/>
    </location>
</feature>
<dbReference type="NCBIfam" id="TIGR00229">
    <property type="entry name" value="sensory_box"/>
    <property type="match status" value="1"/>
</dbReference>
<evidence type="ECO:0000256" key="6">
    <source>
        <dbReference type="ARBA" id="ARBA00022741"/>
    </source>
</evidence>
<dbReference type="GO" id="GO:0000155">
    <property type="term" value="F:phosphorelay sensor kinase activity"/>
    <property type="evidence" value="ECO:0007669"/>
    <property type="project" value="InterPro"/>
</dbReference>
<feature type="domain" description="PAS" evidence="11">
    <location>
        <begin position="436"/>
        <end position="506"/>
    </location>
</feature>
<dbReference type="InterPro" id="IPR000700">
    <property type="entry name" value="PAS-assoc_C"/>
</dbReference>
<feature type="transmembrane region" description="Helical" evidence="10">
    <location>
        <begin position="340"/>
        <end position="361"/>
    </location>
</feature>
<evidence type="ECO:0000256" key="5">
    <source>
        <dbReference type="ARBA" id="ARBA00022679"/>
    </source>
</evidence>
<organism evidence="14 15">
    <name type="scientific">Desulfocicer vacuolatum DSM 3385</name>
    <dbReference type="NCBI Taxonomy" id="1121400"/>
    <lineage>
        <taxon>Bacteria</taxon>
        <taxon>Pseudomonadati</taxon>
        <taxon>Thermodesulfobacteriota</taxon>
        <taxon>Desulfobacteria</taxon>
        <taxon>Desulfobacterales</taxon>
        <taxon>Desulfobacteraceae</taxon>
        <taxon>Desulfocicer</taxon>
    </lineage>
</organism>
<comment type="catalytic activity">
    <reaction evidence="1">
        <text>ATP + protein L-histidine = ADP + protein N-phospho-L-histidine.</text>
        <dbReference type="EC" id="2.7.13.3"/>
    </reaction>
</comment>
<dbReference type="CDD" id="cd16917">
    <property type="entry name" value="HATPase_UhpB-NarQ-NarX-like"/>
    <property type="match status" value="1"/>
</dbReference>
<dbReference type="SMART" id="SM00086">
    <property type="entry name" value="PAC"/>
    <property type="match status" value="1"/>
</dbReference>
<keyword evidence="8" id="KW-0067">ATP-binding</keyword>
<dbReference type="InterPro" id="IPR035965">
    <property type="entry name" value="PAS-like_dom_sf"/>
</dbReference>
<evidence type="ECO:0000256" key="10">
    <source>
        <dbReference type="SAM" id="Phobius"/>
    </source>
</evidence>
<dbReference type="AlphaFoldDB" id="A0A1W2AZA0"/>
<feature type="domain" description="HAMP" evidence="13">
    <location>
        <begin position="365"/>
        <end position="417"/>
    </location>
</feature>
<dbReference type="SUPFAM" id="SSF55874">
    <property type="entry name" value="ATPase domain of HSP90 chaperone/DNA topoisomerase II/histidine kinase"/>
    <property type="match status" value="1"/>
</dbReference>
<dbReference type="InterPro" id="IPR003660">
    <property type="entry name" value="HAMP_dom"/>
</dbReference>
<evidence type="ECO:0000256" key="9">
    <source>
        <dbReference type="ARBA" id="ARBA00023012"/>
    </source>
</evidence>
<dbReference type="InterPro" id="IPR050482">
    <property type="entry name" value="Sensor_HK_TwoCompSys"/>
</dbReference>
<evidence type="ECO:0000256" key="3">
    <source>
        <dbReference type="ARBA" id="ARBA00012438"/>
    </source>
</evidence>
<gene>
    <name evidence="14" type="ORF">SAMN02746065_106141</name>
</gene>
<dbReference type="SUPFAM" id="SSF55785">
    <property type="entry name" value="PYP-like sensor domain (PAS domain)"/>
    <property type="match status" value="1"/>
</dbReference>
<dbReference type="EC" id="2.7.13.3" evidence="3"/>
<dbReference type="CDD" id="cd06225">
    <property type="entry name" value="HAMP"/>
    <property type="match status" value="1"/>
</dbReference>
<dbReference type="Gene3D" id="3.30.450.20">
    <property type="entry name" value="PAS domain"/>
    <property type="match status" value="3"/>
</dbReference>
<dbReference type="SUPFAM" id="SSF158472">
    <property type="entry name" value="HAMP domain-like"/>
    <property type="match status" value="1"/>
</dbReference>
<dbReference type="PROSITE" id="PS50885">
    <property type="entry name" value="HAMP"/>
    <property type="match status" value="1"/>
</dbReference>